<feature type="transmembrane region" description="Helical" evidence="5">
    <location>
        <begin position="185"/>
        <end position="205"/>
    </location>
</feature>
<feature type="transmembrane region" description="Helical" evidence="5">
    <location>
        <begin position="85"/>
        <end position="106"/>
    </location>
</feature>
<dbReference type="EMBL" id="AP019298">
    <property type="protein sequence ID" value="BBG97895.1"/>
    <property type="molecule type" value="Genomic_DNA"/>
</dbReference>
<dbReference type="GO" id="GO:0034220">
    <property type="term" value="P:monoatomic ion transmembrane transport"/>
    <property type="evidence" value="ECO:0007669"/>
    <property type="project" value="UniProtKB-KW"/>
</dbReference>
<dbReference type="AlphaFoldDB" id="A0A4Y1R1C6"/>
<dbReference type="InterPro" id="IPR000595">
    <property type="entry name" value="cNMP-bd_dom"/>
</dbReference>
<keyword evidence="2" id="KW-0407">Ion channel</keyword>
<dbReference type="PANTHER" id="PTHR45651">
    <property type="entry name" value="CYCLIC NUCLEOTIDE-GATED ION CHANNEL 15-RELATED-RELATED"/>
    <property type="match status" value="1"/>
</dbReference>
<feature type="coiled-coil region" evidence="3">
    <location>
        <begin position="369"/>
        <end position="396"/>
    </location>
</feature>
<feature type="domain" description="Cyclic nucleotide-binding" evidence="6">
    <location>
        <begin position="423"/>
        <end position="491"/>
    </location>
</feature>
<name>A0A4Y1R1C6_PRUDU</name>
<dbReference type="SMART" id="SM00100">
    <property type="entry name" value="cNMP"/>
    <property type="match status" value="1"/>
</dbReference>
<keyword evidence="1" id="KW-0406">Ion transport</keyword>
<dbReference type="CDD" id="cd00038">
    <property type="entry name" value="CAP_ED"/>
    <property type="match status" value="1"/>
</dbReference>
<feature type="transmembrane region" description="Helical" evidence="5">
    <location>
        <begin position="320"/>
        <end position="340"/>
    </location>
</feature>
<evidence type="ECO:0000259" key="6">
    <source>
        <dbReference type="PROSITE" id="PS50042"/>
    </source>
</evidence>
<keyword evidence="1" id="KW-1071">Ligand-gated ion channel</keyword>
<evidence type="ECO:0000256" key="4">
    <source>
        <dbReference type="SAM" id="MobiDB-lite"/>
    </source>
</evidence>
<organism evidence="7">
    <name type="scientific">Prunus dulcis</name>
    <name type="common">Almond</name>
    <name type="synonym">Amygdalus dulcis</name>
    <dbReference type="NCBI Taxonomy" id="3755"/>
    <lineage>
        <taxon>Eukaryota</taxon>
        <taxon>Viridiplantae</taxon>
        <taxon>Streptophyta</taxon>
        <taxon>Embryophyta</taxon>
        <taxon>Tracheophyta</taxon>
        <taxon>Spermatophyta</taxon>
        <taxon>Magnoliopsida</taxon>
        <taxon>eudicotyledons</taxon>
        <taxon>Gunneridae</taxon>
        <taxon>Pentapetalae</taxon>
        <taxon>rosids</taxon>
        <taxon>fabids</taxon>
        <taxon>Rosales</taxon>
        <taxon>Rosaceae</taxon>
        <taxon>Amygdaloideae</taxon>
        <taxon>Amygdaleae</taxon>
        <taxon>Prunus</taxon>
    </lineage>
</organism>
<keyword evidence="5" id="KW-1133">Transmembrane helix</keyword>
<feature type="transmembrane region" description="Helical" evidence="5">
    <location>
        <begin position="149"/>
        <end position="173"/>
    </location>
</feature>
<gene>
    <name evidence="7" type="ORF">Prudu_007152</name>
</gene>
<keyword evidence="5" id="KW-0472">Membrane</keyword>
<keyword evidence="3" id="KW-0175">Coiled coil</keyword>
<evidence type="ECO:0000256" key="5">
    <source>
        <dbReference type="SAM" id="Phobius"/>
    </source>
</evidence>
<feature type="region of interest" description="Disordered" evidence="4">
    <location>
        <begin position="15"/>
        <end position="35"/>
    </location>
</feature>
<dbReference type="GO" id="GO:0016020">
    <property type="term" value="C:membrane"/>
    <property type="evidence" value="ECO:0007669"/>
    <property type="project" value="UniProtKB-SubCell"/>
</dbReference>
<feature type="transmembrane region" description="Helical" evidence="5">
    <location>
        <begin position="51"/>
        <end position="79"/>
    </location>
</feature>
<protein>
    <submittedName>
        <fullName evidence="7">Cyclic nucleotide gated channel 1</fullName>
    </submittedName>
</protein>
<proteinExistence type="predicted"/>
<keyword evidence="1" id="KW-0813">Transport</keyword>
<dbReference type="PROSITE" id="PS50042">
    <property type="entry name" value="CNMP_BINDING_3"/>
    <property type="match status" value="1"/>
</dbReference>
<sequence length="575" mass="65568">MTIMANLELTLPIEEEEDEDEETSLVQDSDEEQVPPPLTFSNSTTIKSSMLAILCWGCFLAVEIPRATIVITIGGIYFLVQRINWRKIFVISCVISVIVDPLFLYIPIINQDLKCIDMDKALNKTAFALRAVADFSYFVDLLFDLKYTIWQSCILIDILALLPLPQVVIILFFSKAKGWRSLNIAMLMNSLAMVQYAPRILRIYFSCKELKESFNERIGLWIKSVLNFLMYILASHVLGAFWYFFAIQRMKTCWQLACRTEIGCEPHSFVCDDLFRNTTSLNDLCPINPQNETLFDFGIFVDVLKSGISKSTIIHKNSPIVSDLYLIFAIHIHIFSSLGSNLQPSITTWENLFAAFVSIIGLLLFIYLIGNLQFDAAREEARKERVNQEMKTERRLKEKDREIAFWLSENVNIPQNEKDKVPKLDSLDEQVLKAIWTHSKTLKYAAKTDIIKENEPIDKMFFIIEGVVKIESSRTTDRSSAQLKAGDFFGEELVDWATIAVFPNLLPLSTSSAKATKDVKARVLLASDLCDVVSLFRDHFRKRKHPPPDLVGFNCASAPPPPHRTVSGLTAYRPW</sequence>
<dbReference type="Pfam" id="PF00027">
    <property type="entry name" value="cNMP_binding"/>
    <property type="match status" value="1"/>
</dbReference>
<evidence type="ECO:0000256" key="3">
    <source>
        <dbReference type="SAM" id="Coils"/>
    </source>
</evidence>
<dbReference type="SUPFAM" id="SSF51206">
    <property type="entry name" value="cAMP-binding domain-like"/>
    <property type="match status" value="1"/>
</dbReference>
<dbReference type="Gene3D" id="2.60.120.10">
    <property type="entry name" value="Jelly Rolls"/>
    <property type="match status" value="1"/>
</dbReference>
<feature type="transmembrane region" description="Helical" evidence="5">
    <location>
        <begin position="225"/>
        <end position="245"/>
    </location>
</feature>
<reference evidence="7" key="1">
    <citation type="journal article" date="2019" name="Science">
        <title>Mutation of a bHLH transcription factor allowed almond domestication.</title>
        <authorList>
            <person name="Sanchez-Perez R."/>
            <person name="Pavan S."/>
            <person name="Mazzeo R."/>
            <person name="Moldovan C."/>
            <person name="Aiese Cigliano R."/>
            <person name="Del Cueto J."/>
            <person name="Ricciardi F."/>
            <person name="Lotti C."/>
            <person name="Ricciardi L."/>
            <person name="Dicenta F."/>
            <person name="Lopez-Marques R.L."/>
            <person name="Lindberg Moller B."/>
        </authorList>
    </citation>
    <scope>NUCLEOTIDE SEQUENCE</scope>
</reference>
<keyword evidence="5" id="KW-0812">Transmembrane</keyword>
<dbReference type="InterPro" id="IPR014710">
    <property type="entry name" value="RmlC-like_jellyroll"/>
</dbReference>
<accession>A0A4Y1R1C6</accession>
<evidence type="ECO:0000256" key="1">
    <source>
        <dbReference type="ARBA" id="ARBA00023286"/>
    </source>
</evidence>
<dbReference type="SUPFAM" id="SSF81324">
    <property type="entry name" value="Voltage-gated potassium channels"/>
    <property type="match status" value="1"/>
</dbReference>
<evidence type="ECO:0000313" key="7">
    <source>
        <dbReference type="EMBL" id="BBG97895.1"/>
    </source>
</evidence>
<feature type="transmembrane region" description="Helical" evidence="5">
    <location>
        <begin position="352"/>
        <end position="374"/>
    </location>
</feature>
<dbReference type="InterPro" id="IPR018490">
    <property type="entry name" value="cNMP-bd_dom_sf"/>
</dbReference>
<feature type="compositionally biased region" description="Acidic residues" evidence="4">
    <location>
        <begin position="15"/>
        <end position="33"/>
    </location>
</feature>
<evidence type="ECO:0000256" key="2">
    <source>
        <dbReference type="ARBA" id="ARBA00023303"/>
    </source>
</evidence>
<dbReference type="PANTHER" id="PTHR45651:SF68">
    <property type="entry name" value="ION TRANSPORT DOMAIN-CONTAINING PROTEIN"/>
    <property type="match status" value="1"/>
</dbReference>